<evidence type="ECO:0000313" key="15">
    <source>
        <dbReference type="EMBL" id="EML7083293.1"/>
    </source>
</evidence>
<dbReference type="NCBIfam" id="NF006920">
    <property type="entry name" value="PRK09410.1-2"/>
    <property type="match status" value="1"/>
</dbReference>
<feature type="transmembrane region" description="Helical" evidence="14">
    <location>
        <begin position="311"/>
        <end position="336"/>
    </location>
</feature>
<keyword evidence="6" id="KW-0598">Phosphotransferase system</keyword>
<keyword evidence="3" id="KW-0813">Transport</keyword>
<dbReference type="PANTHER" id="PTHR33843:SF4">
    <property type="entry name" value="ASCORBATE-SPECIFIC PTS SYSTEM EIIC COMPONENT"/>
    <property type="match status" value="1"/>
</dbReference>
<evidence type="ECO:0000256" key="5">
    <source>
        <dbReference type="ARBA" id="ARBA00022597"/>
    </source>
</evidence>
<dbReference type="EMBL" id="DACXIC010000068">
    <property type="protein sequence ID" value="HAU4360191.1"/>
    <property type="molecule type" value="Genomic_DNA"/>
</dbReference>
<accession>A0A181XPR0</accession>
<dbReference type="NCBIfam" id="NF009553">
    <property type="entry name" value="PRK12997.1-5"/>
    <property type="match status" value="1"/>
</dbReference>
<dbReference type="EMBL" id="JAGKON010000016">
    <property type="protein sequence ID" value="MBQ0601307.1"/>
    <property type="molecule type" value="Genomic_DNA"/>
</dbReference>
<organism evidence="16 19">
    <name type="scientific">Klebsiella oxytoca</name>
    <dbReference type="NCBI Taxonomy" id="571"/>
    <lineage>
        <taxon>Bacteria</taxon>
        <taxon>Pseudomonadati</taxon>
        <taxon>Pseudomonadota</taxon>
        <taxon>Gammaproteobacteria</taxon>
        <taxon>Enterobacterales</taxon>
        <taxon>Enterobacteriaceae</taxon>
        <taxon>Klebsiella/Raoultella group</taxon>
        <taxon>Klebsiella</taxon>
    </lineage>
</organism>
<dbReference type="Proteomes" id="UP000868497">
    <property type="component" value="Unassembled WGS sequence"/>
</dbReference>
<name>A0A181XPR0_KLEOX</name>
<keyword evidence="9 14" id="KW-0472">Membrane</keyword>
<dbReference type="EMBL" id="ABNOCX020000007">
    <property type="protein sequence ID" value="EML7083293.1"/>
    <property type="molecule type" value="Genomic_DNA"/>
</dbReference>
<evidence type="ECO:0000313" key="19">
    <source>
        <dbReference type="Proteomes" id="UP000868497"/>
    </source>
</evidence>
<dbReference type="InterPro" id="IPR004703">
    <property type="entry name" value="PTS_sugar-sp_permease"/>
</dbReference>
<gene>
    <name evidence="16" type="ORF">F6W21_28135</name>
    <name evidence="17" type="ORF">J7S78_16035</name>
    <name evidence="15" type="ORF">RYF40_003776</name>
</gene>
<evidence type="ECO:0000256" key="7">
    <source>
        <dbReference type="ARBA" id="ARBA00022692"/>
    </source>
</evidence>
<keyword evidence="8 14" id="KW-1133">Transmembrane helix</keyword>
<reference evidence="17 18" key="3">
    <citation type="submission" date="2021-03" db="EMBL/GenBank/DDBJ databases">
        <authorList>
            <person name="Stanton E."/>
        </authorList>
    </citation>
    <scope>NUCLEOTIDE SEQUENCE [LARGE SCALE GENOMIC DNA]</scope>
    <source>
        <strain evidence="17 18">2020EL-00037</strain>
    </source>
</reference>
<sequence>MDFLRFIVFDILGVTPLLVGFIALIGLLIQRKPIEKVLSGTFKTIVGFLVFAGGAGLAVTSLGNFQTLFSDGFGLKGVMPLAEALTGLAQTKFAMCVSLIMVIGFAWNLFFARVTPFKYIFLTGQHNLYLSALLTVTLKALGYSDMTTIIVGSVLLGLAACLYPAIAQPWMRKITGNDEIAMGHYVTLAYAASGWIGSKVGDPKQSTEKLNLPGWLGIFKDYIVSVSISVSIFYYIAALAAGKAAVTAAAGGMHWLVYPLFQSLTFTASLYIIITGVRLLLSEIVPAFLGISEKFIPNAKPALDCPVVFPYAPTATVLGFISSFVGGLVVMGLLAILGQTVIIPVAIPYFFIGATAAVFGNASGGWKGAIAGSFITGILIGIGPALIYPIMESVGLSGTSFPETDFVALGLVVYYIGKMLP</sequence>
<comment type="similarity">
    <text evidence="11">Belongs to the UlaA family.</text>
</comment>
<dbReference type="Pfam" id="PF03611">
    <property type="entry name" value="EIIC-GAT"/>
    <property type="match status" value="1"/>
</dbReference>
<keyword evidence="18" id="KW-1185">Reference proteome</keyword>
<feature type="transmembrane region" description="Helical" evidence="14">
    <location>
        <begin position="41"/>
        <end position="65"/>
    </location>
</feature>
<evidence type="ECO:0000256" key="6">
    <source>
        <dbReference type="ARBA" id="ARBA00022683"/>
    </source>
</evidence>
<feature type="transmembrane region" description="Helical" evidence="14">
    <location>
        <begin position="147"/>
        <end position="166"/>
    </location>
</feature>
<evidence type="ECO:0000256" key="14">
    <source>
        <dbReference type="SAM" id="Phobius"/>
    </source>
</evidence>
<dbReference type="GO" id="GO:0009401">
    <property type="term" value="P:phosphoenolpyruvate-dependent sugar phosphotransferase system"/>
    <property type="evidence" value="ECO:0007669"/>
    <property type="project" value="UniProtKB-KW"/>
</dbReference>
<comment type="caution">
    <text evidence="16">The sequence shown here is derived from an EMBL/GenBank/DDBJ whole genome shotgun (WGS) entry which is preliminary data.</text>
</comment>
<evidence type="ECO:0000256" key="8">
    <source>
        <dbReference type="ARBA" id="ARBA00022989"/>
    </source>
</evidence>
<feature type="transmembrane region" description="Helical" evidence="14">
    <location>
        <begin position="119"/>
        <end position="141"/>
    </location>
</feature>
<reference evidence="16" key="2">
    <citation type="submission" date="2019-09" db="EMBL/GenBank/DDBJ databases">
        <authorList>
            <consortium name="NCBI Pathogen Detection Project"/>
        </authorList>
    </citation>
    <scope>NUCLEOTIDE SEQUENCE</scope>
    <source>
        <strain evidence="16">AUSMDU00005748</strain>
    </source>
</reference>
<comment type="subcellular location">
    <subcellularLocation>
        <location evidence="1">Cell membrane</location>
        <topology evidence="1">Multi-pass membrane protein</topology>
    </subcellularLocation>
</comment>
<keyword evidence="7 14" id="KW-0812">Transmembrane</keyword>
<dbReference type="InterPro" id="IPR051562">
    <property type="entry name" value="Ascorbate-PTS_EIIC"/>
</dbReference>
<feature type="transmembrane region" description="Helical" evidence="14">
    <location>
        <begin position="85"/>
        <end position="107"/>
    </location>
</feature>
<reference evidence="15" key="4">
    <citation type="submission" date="2024-02" db="EMBL/GenBank/DDBJ databases">
        <authorList>
            <consortium name="Clinical and Environmental Microbiology Branch: Whole genome sequencing antimicrobial resistance pathogens in the healthcare setting"/>
        </authorList>
    </citation>
    <scope>NUCLEOTIDE SEQUENCE</scope>
    <source>
        <strain evidence="15">2023BB-00086</strain>
    </source>
</reference>
<comment type="subunit">
    <text evidence="2">Homodimer.</text>
</comment>
<evidence type="ECO:0000256" key="13">
    <source>
        <dbReference type="ARBA" id="ARBA00042859"/>
    </source>
</evidence>
<dbReference type="OrthoDB" id="9796178at2"/>
<dbReference type="PANTHER" id="PTHR33843">
    <property type="entry name" value="ASCORBATE-SPECIFIC PTS SYSTEM EIIC COMPONENT"/>
    <property type="match status" value="1"/>
</dbReference>
<dbReference type="Proteomes" id="UP000673434">
    <property type="component" value="Unassembled WGS sequence"/>
</dbReference>
<dbReference type="GeneID" id="93285677"/>
<comment type="function">
    <text evidence="10">The phosphoenolpyruvate-dependent sugar phosphotransferase system (sugar PTS), a major carbohydrate active transport system, catalyzes the phosphorylation of incoming sugar substrates concomitantly with their translocation across the cell membrane. The enzyme II UlaABC PTS system is involved in ascorbate transport.</text>
</comment>
<feature type="transmembrane region" description="Helical" evidence="14">
    <location>
        <begin position="369"/>
        <end position="388"/>
    </location>
</feature>
<keyword evidence="4" id="KW-1003">Cell membrane</keyword>
<evidence type="ECO:0000256" key="9">
    <source>
        <dbReference type="ARBA" id="ARBA00023136"/>
    </source>
</evidence>
<evidence type="ECO:0000313" key="16">
    <source>
        <dbReference type="EMBL" id="HAU4360191.1"/>
    </source>
</evidence>
<keyword evidence="5" id="KW-0762">Sugar transport</keyword>
<dbReference type="AlphaFoldDB" id="A0A181XPR0"/>
<feature type="transmembrane region" description="Helical" evidence="14">
    <location>
        <begin position="6"/>
        <end position="29"/>
    </location>
</feature>
<evidence type="ECO:0000256" key="1">
    <source>
        <dbReference type="ARBA" id="ARBA00004651"/>
    </source>
</evidence>
<evidence type="ECO:0000256" key="3">
    <source>
        <dbReference type="ARBA" id="ARBA00022448"/>
    </source>
</evidence>
<evidence type="ECO:0000256" key="2">
    <source>
        <dbReference type="ARBA" id="ARBA00011738"/>
    </source>
</evidence>
<protein>
    <recommendedName>
        <fullName evidence="12">Ascorbate-specific PTS system EIIC component</fullName>
    </recommendedName>
    <alternativeName>
        <fullName evidence="13">Ascorbate-specific permease IIC component UlaA</fullName>
    </alternativeName>
</protein>
<evidence type="ECO:0000256" key="4">
    <source>
        <dbReference type="ARBA" id="ARBA00022475"/>
    </source>
</evidence>
<feature type="transmembrane region" description="Helical" evidence="14">
    <location>
        <begin position="342"/>
        <end position="362"/>
    </location>
</feature>
<evidence type="ECO:0000256" key="11">
    <source>
        <dbReference type="ARBA" id="ARBA00038218"/>
    </source>
</evidence>
<evidence type="ECO:0000313" key="18">
    <source>
        <dbReference type="Proteomes" id="UP000673434"/>
    </source>
</evidence>
<dbReference type="GO" id="GO:0005886">
    <property type="term" value="C:plasma membrane"/>
    <property type="evidence" value="ECO:0007669"/>
    <property type="project" value="UniProtKB-SubCell"/>
</dbReference>
<dbReference type="RefSeq" id="WP_004100670.1">
    <property type="nucleotide sequence ID" value="NZ_ABFNOZ020000058.1"/>
</dbReference>
<evidence type="ECO:0000256" key="12">
    <source>
        <dbReference type="ARBA" id="ARBA00039702"/>
    </source>
</evidence>
<reference evidence="16" key="1">
    <citation type="journal article" date="2018" name="Genome Biol.">
        <title>SKESA: strategic k-mer extension for scrupulous assemblies.</title>
        <authorList>
            <person name="Souvorov A."/>
            <person name="Agarwala R."/>
            <person name="Lipman D.J."/>
        </authorList>
    </citation>
    <scope>NUCLEOTIDE SEQUENCE</scope>
    <source>
        <strain evidence="16">AUSMDU00005748</strain>
    </source>
</reference>
<proteinExistence type="inferred from homology"/>
<evidence type="ECO:0000313" key="17">
    <source>
        <dbReference type="EMBL" id="MBQ0601307.1"/>
    </source>
</evidence>
<evidence type="ECO:0000256" key="10">
    <source>
        <dbReference type="ARBA" id="ARBA00037387"/>
    </source>
</evidence>